<dbReference type="RefSeq" id="WP_131819146.1">
    <property type="nucleotide sequence ID" value="NZ_FOZG01000001.1"/>
</dbReference>
<evidence type="ECO:0000313" key="3">
    <source>
        <dbReference type="EMBL" id="SFR78036.1"/>
    </source>
</evidence>
<evidence type="ECO:0000313" key="4">
    <source>
        <dbReference type="Proteomes" id="UP000198824"/>
    </source>
</evidence>
<name>A0A1I6JGA6_9SPHN</name>
<proteinExistence type="predicted"/>
<dbReference type="Proteomes" id="UP000198824">
    <property type="component" value="Unassembled WGS sequence"/>
</dbReference>
<protein>
    <recommendedName>
        <fullName evidence="2">Anti-sigma factor NepR domain-containing protein</fullName>
    </recommendedName>
</protein>
<accession>A0A1I6JGA6</accession>
<dbReference type="InterPro" id="IPR041649">
    <property type="entry name" value="NepR"/>
</dbReference>
<feature type="domain" description="Anti-sigma factor NepR" evidence="2">
    <location>
        <begin position="52"/>
        <end position="79"/>
    </location>
</feature>
<gene>
    <name evidence="3" type="ORF">SAMN05192580_0239</name>
</gene>
<sequence>MTAGVIHVRPPGAAIRGVSEGTIELVGDDEKKSAAKPAKRKAAPVRPREGGLGQTLRNVYTQAVNEDIPQEMLDLLGKLS</sequence>
<evidence type="ECO:0000256" key="1">
    <source>
        <dbReference type="SAM" id="MobiDB-lite"/>
    </source>
</evidence>
<reference evidence="3 4" key="1">
    <citation type="submission" date="2016-10" db="EMBL/GenBank/DDBJ databases">
        <authorList>
            <person name="de Groot N.N."/>
        </authorList>
    </citation>
    <scope>NUCLEOTIDE SEQUENCE [LARGE SCALE GENOMIC DNA]</scope>
    <source>
        <strain evidence="3 4">S5-249</strain>
    </source>
</reference>
<dbReference type="STRING" id="1166337.SAMN05192580_0239"/>
<evidence type="ECO:0000259" key="2">
    <source>
        <dbReference type="Pfam" id="PF18557"/>
    </source>
</evidence>
<dbReference type="Pfam" id="PF18557">
    <property type="entry name" value="NepR"/>
    <property type="match status" value="1"/>
</dbReference>
<dbReference type="OrthoDB" id="7580506at2"/>
<dbReference type="AlphaFoldDB" id="A0A1I6JGA6"/>
<organism evidence="3 4">
    <name type="scientific">Sphingomonas jatrophae</name>
    <dbReference type="NCBI Taxonomy" id="1166337"/>
    <lineage>
        <taxon>Bacteria</taxon>
        <taxon>Pseudomonadati</taxon>
        <taxon>Pseudomonadota</taxon>
        <taxon>Alphaproteobacteria</taxon>
        <taxon>Sphingomonadales</taxon>
        <taxon>Sphingomonadaceae</taxon>
        <taxon>Sphingomonas</taxon>
    </lineage>
</organism>
<dbReference type="EMBL" id="FOZG01000001">
    <property type="protein sequence ID" value="SFR78036.1"/>
    <property type="molecule type" value="Genomic_DNA"/>
</dbReference>
<feature type="region of interest" description="Disordered" evidence="1">
    <location>
        <begin position="28"/>
        <end position="52"/>
    </location>
</feature>
<keyword evidence="4" id="KW-1185">Reference proteome</keyword>